<organism evidence="1 2">
    <name type="scientific">Sporanaerobium hydrogeniformans</name>
    <dbReference type="NCBI Taxonomy" id="3072179"/>
    <lineage>
        <taxon>Bacteria</taxon>
        <taxon>Bacillati</taxon>
        <taxon>Bacillota</taxon>
        <taxon>Clostridia</taxon>
        <taxon>Lachnospirales</taxon>
        <taxon>Lachnospiraceae</taxon>
        <taxon>Sporanaerobium</taxon>
    </lineage>
</organism>
<evidence type="ECO:0000313" key="1">
    <source>
        <dbReference type="EMBL" id="PHV71081.1"/>
    </source>
</evidence>
<sequence length="314" mass="35432">MGEKKGDQKVNIGIIGVGGVGGYFGGKLAQAFQGDDRYNIYFIARGTHLAKIKEQGLILKTHQEGELRCIPTLATEEISQLPPLDICLICVKSYDLQQVLLALKPKLKATCHILPLLNGVDIYDRIRKVVFQGNVYPACVYVGTHILEPGVIEQTGGTCKIILGKDPQKEDEATLLKEVLKKANITFEWTKEYWEEIWSKYMFIASYGLITTIYNKTIGGVYKDPELSEQVKYLMQYIKELALLEGIHLKETSIEESYHKASTFPYETKTSFQRDYEKGTGRDEREIFGATLLRLGKKHGLSVVGIEKIYNQLV</sequence>
<gene>
    <name evidence="1" type="ORF">CS063_07045</name>
</gene>
<proteinExistence type="predicted"/>
<keyword evidence="2" id="KW-1185">Reference proteome</keyword>
<dbReference type="Proteomes" id="UP000224460">
    <property type="component" value="Unassembled WGS sequence"/>
</dbReference>
<accession>A0AC61DED4</accession>
<reference evidence="1" key="1">
    <citation type="submission" date="2017-10" db="EMBL/GenBank/DDBJ databases">
        <title>Genome sequence of cellulolytic Lachnospiraceae bacterium XHS1971 isolated from hotspring sediment.</title>
        <authorList>
            <person name="Vasudevan G."/>
            <person name="Joshi A.J."/>
            <person name="Hivarkar S."/>
            <person name="Lanjekar V.B."/>
            <person name="Dhakephalkar P.K."/>
            <person name="Dagar S."/>
        </authorList>
    </citation>
    <scope>NUCLEOTIDE SEQUENCE</scope>
    <source>
        <strain evidence="1">XHS1971</strain>
    </source>
</reference>
<protein>
    <submittedName>
        <fullName evidence="1">2-dehydropantoate 2-reductase</fullName>
    </submittedName>
</protein>
<dbReference type="EMBL" id="PEDL01000005">
    <property type="protein sequence ID" value="PHV71081.1"/>
    <property type="molecule type" value="Genomic_DNA"/>
</dbReference>
<comment type="caution">
    <text evidence="1">The sequence shown here is derived from an EMBL/GenBank/DDBJ whole genome shotgun (WGS) entry which is preliminary data.</text>
</comment>
<evidence type="ECO:0000313" key="2">
    <source>
        <dbReference type="Proteomes" id="UP000224460"/>
    </source>
</evidence>
<name>A0AC61DED4_9FIRM</name>